<comment type="caution">
    <text evidence="3">The sequence shown here is derived from an EMBL/GenBank/DDBJ whole genome shotgun (WGS) entry which is preliminary data.</text>
</comment>
<keyword evidence="2" id="KW-0472">Membrane</keyword>
<sequence>MADRKDEDEREWPEPGRGSASSDADWNRYGLGLRLACSVAALLVLVWLTRGFLVEVVPRLWPPTDPTSQWATLVTLHAFGYLVVPLMVGSLLADLVLERFLENQTE</sequence>
<dbReference type="Proteomes" id="UP001595925">
    <property type="component" value="Unassembled WGS sequence"/>
</dbReference>
<feature type="transmembrane region" description="Helical" evidence="2">
    <location>
        <begin position="70"/>
        <end position="97"/>
    </location>
</feature>
<reference evidence="3 4" key="1">
    <citation type="journal article" date="2019" name="Int. J. Syst. Evol. Microbiol.">
        <title>The Global Catalogue of Microorganisms (GCM) 10K type strain sequencing project: providing services to taxonomists for standard genome sequencing and annotation.</title>
        <authorList>
            <consortium name="The Broad Institute Genomics Platform"/>
            <consortium name="The Broad Institute Genome Sequencing Center for Infectious Disease"/>
            <person name="Wu L."/>
            <person name="Ma J."/>
        </authorList>
    </citation>
    <scope>NUCLEOTIDE SEQUENCE [LARGE SCALE GENOMIC DNA]</scope>
    <source>
        <strain evidence="3 4">CGMCC 1.15824</strain>
    </source>
</reference>
<keyword evidence="4" id="KW-1185">Reference proteome</keyword>
<organism evidence="3 4">
    <name type="scientific">Saliphagus infecundisoli</name>
    <dbReference type="NCBI Taxonomy" id="1849069"/>
    <lineage>
        <taxon>Archaea</taxon>
        <taxon>Methanobacteriati</taxon>
        <taxon>Methanobacteriota</taxon>
        <taxon>Stenosarchaea group</taxon>
        <taxon>Halobacteria</taxon>
        <taxon>Halobacteriales</taxon>
        <taxon>Natrialbaceae</taxon>
        <taxon>Saliphagus</taxon>
    </lineage>
</organism>
<feature type="transmembrane region" description="Helical" evidence="2">
    <location>
        <begin position="31"/>
        <end position="50"/>
    </location>
</feature>
<evidence type="ECO:0000313" key="4">
    <source>
        <dbReference type="Proteomes" id="UP001595925"/>
    </source>
</evidence>
<dbReference type="AlphaFoldDB" id="A0ABD5QM36"/>
<gene>
    <name evidence="3" type="ORF">ACFPFO_20675</name>
</gene>
<evidence type="ECO:0000256" key="1">
    <source>
        <dbReference type="SAM" id="MobiDB-lite"/>
    </source>
</evidence>
<proteinExistence type="predicted"/>
<dbReference type="RefSeq" id="WP_224828792.1">
    <property type="nucleotide sequence ID" value="NZ_JAIVEF010000010.1"/>
</dbReference>
<evidence type="ECO:0000313" key="3">
    <source>
        <dbReference type="EMBL" id="MFC4990112.1"/>
    </source>
</evidence>
<protein>
    <submittedName>
        <fullName evidence="3">Uncharacterized protein</fullName>
    </submittedName>
</protein>
<evidence type="ECO:0000256" key="2">
    <source>
        <dbReference type="SAM" id="Phobius"/>
    </source>
</evidence>
<accession>A0ABD5QM36</accession>
<keyword evidence="2" id="KW-0812">Transmembrane</keyword>
<keyword evidence="2" id="KW-1133">Transmembrane helix</keyword>
<name>A0ABD5QM36_9EURY</name>
<feature type="region of interest" description="Disordered" evidence="1">
    <location>
        <begin position="1"/>
        <end position="25"/>
    </location>
</feature>
<dbReference type="EMBL" id="JBHSJG010000063">
    <property type="protein sequence ID" value="MFC4990112.1"/>
    <property type="molecule type" value="Genomic_DNA"/>
</dbReference>